<evidence type="ECO:0000313" key="2">
    <source>
        <dbReference type="EMBL" id="KAF7502954.1"/>
    </source>
</evidence>
<reference evidence="2" key="1">
    <citation type="submission" date="2020-02" db="EMBL/GenBank/DDBJ databases">
        <authorList>
            <person name="Palmer J.M."/>
        </authorList>
    </citation>
    <scope>NUCLEOTIDE SEQUENCE</scope>
    <source>
        <strain evidence="2">EPUS1.4</strain>
        <tissue evidence="2">Thallus</tissue>
    </source>
</reference>
<feature type="region of interest" description="Disordered" evidence="1">
    <location>
        <begin position="1"/>
        <end position="51"/>
    </location>
</feature>
<dbReference type="Proteomes" id="UP000606974">
    <property type="component" value="Unassembled WGS sequence"/>
</dbReference>
<evidence type="ECO:0000256" key="1">
    <source>
        <dbReference type="SAM" id="MobiDB-lite"/>
    </source>
</evidence>
<keyword evidence="3" id="KW-1185">Reference proteome</keyword>
<comment type="caution">
    <text evidence="2">The sequence shown here is derived from an EMBL/GenBank/DDBJ whole genome shotgun (WGS) entry which is preliminary data.</text>
</comment>
<gene>
    <name evidence="2" type="ORF">GJ744_004768</name>
</gene>
<organism evidence="2 3">
    <name type="scientific">Endocarpon pusillum</name>
    <dbReference type="NCBI Taxonomy" id="364733"/>
    <lineage>
        <taxon>Eukaryota</taxon>
        <taxon>Fungi</taxon>
        <taxon>Dikarya</taxon>
        <taxon>Ascomycota</taxon>
        <taxon>Pezizomycotina</taxon>
        <taxon>Eurotiomycetes</taxon>
        <taxon>Chaetothyriomycetidae</taxon>
        <taxon>Verrucariales</taxon>
        <taxon>Verrucariaceae</taxon>
        <taxon>Endocarpon</taxon>
    </lineage>
</organism>
<evidence type="ECO:0000313" key="3">
    <source>
        <dbReference type="Proteomes" id="UP000606974"/>
    </source>
</evidence>
<name>A0A8H7A8K3_9EURO</name>
<dbReference type="EMBL" id="JAACFV010000206">
    <property type="protein sequence ID" value="KAF7502954.1"/>
    <property type="molecule type" value="Genomic_DNA"/>
</dbReference>
<sequence>MVETRRGTDTTSIANAEDNSPPVNMDTLPEGAGEASGTHDDVDDLQESPDEHYQRVLAQVKNLRIREATIALEEELAGGPRAEHIEIAGIAYRPKRRASIDLPGPLAASYLRLAKPPYFRGKSLKEAAKY</sequence>
<dbReference type="AlphaFoldDB" id="A0A8H7A8K3"/>
<proteinExistence type="predicted"/>
<accession>A0A8H7A8K3</accession>
<protein>
    <submittedName>
        <fullName evidence="2">Uncharacterized protein</fullName>
    </submittedName>
</protein>
<feature type="compositionally biased region" description="Polar residues" evidence="1">
    <location>
        <begin position="9"/>
        <end position="22"/>
    </location>
</feature>